<dbReference type="InterPro" id="IPR019775">
    <property type="entry name" value="WD40_repeat_CS"/>
</dbReference>
<organism evidence="5 6">
    <name type="scientific">Albugo candida</name>
    <dbReference type="NCBI Taxonomy" id="65357"/>
    <lineage>
        <taxon>Eukaryota</taxon>
        <taxon>Sar</taxon>
        <taxon>Stramenopiles</taxon>
        <taxon>Oomycota</taxon>
        <taxon>Peronosporomycetes</taxon>
        <taxon>Albuginales</taxon>
        <taxon>Albuginaceae</taxon>
        <taxon>Albugo</taxon>
    </lineage>
</organism>
<protein>
    <recommendedName>
        <fullName evidence="4">WD repeat-containing protein 54 beta-propeller domain-containing protein</fullName>
    </recommendedName>
</protein>
<gene>
    <name evidence="5" type="ORF">BN9_086010</name>
</gene>
<dbReference type="PANTHER" id="PTHR18763:SF0">
    <property type="entry name" value="WD REPEAT-CONTAINING PROTEIN 18"/>
    <property type="match status" value="1"/>
</dbReference>
<dbReference type="GO" id="GO:0006261">
    <property type="term" value="P:DNA-templated DNA replication"/>
    <property type="evidence" value="ECO:0007669"/>
    <property type="project" value="TreeGrafter"/>
</dbReference>
<proteinExistence type="predicted"/>
<feature type="domain" description="WD repeat-containing protein 54 beta-propeller" evidence="4">
    <location>
        <begin position="91"/>
        <end position="155"/>
    </location>
</feature>
<feature type="repeat" description="WD" evidence="3">
    <location>
        <begin position="285"/>
        <end position="326"/>
    </location>
</feature>
<dbReference type="InterPro" id="IPR015943">
    <property type="entry name" value="WD40/YVTN_repeat-like_dom_sf"/>
</dbReference>
<evidence type="ECO:0000313" key="5">
    <source>
        <dbReference type="EMBL" id="CCI47594.1"/>
    </source>
</evidence>
<dbReference type="PROSITE" id="PS00678">
    <property type="entry name" value="WD_REPEATS_1"/>
    <property type="match status" value="1"/>
</dbReference>
<evidence type="ECO:0000256" key="1">
    <source>
        <dbReference type="ARBA" id="ARBA00022574"/>
    </source>
</evidence>
<dbReference type="GO" id="GO:0006364">
    <property type="term" value="P:rRNA processing"/>
    <property type="evidence" value="ECO:0007669"/>
    <property type="project" value="TreeGrafter"/>
</dbReference>
<dbReference type="PRINTS" id="PR00320">
    <property type="entry name" value="GPROTEINBRPT"/>
</dbReference>
<dbReference type="SUPFAM" id="SSF50978">
    <property type="entry name" value="WD40 repeat-like"/>
    <property type="match status" value="1"/>
</dbReference>
<dbReference type="PANTHER" id="PTHR18763">
    <property type="entry name" value="WD-REPEAT PROTEIN 18"/>
    <property type="match status" value="1"/>
</dbReference>
<keyword evidence="2" id="KW-0677">Repeat</keyword>
<dbReference type="Pfam" id="PF00400">
    <property type="entry name" value="WD40"/>
    <property type="match status" value="2"/>
</dbReference>
<comment type="caution">
    <text evidence="5">The sequence shown here is derived from an EMBL/GenBank/DDBJ whole genome shotgun (WGS) entry which is preliminary data.</text>
</comment>
<dbReference type="Proteomes" id="UP000053237">
    <property type="component" value="Unassembled WGS sequence"/>
</dbReference>
<feature type="repeat" description="WD" evidence="3">
    <location>
        <begin position="121"/>
        <end position="154"/>
    </location>
</feature>
<evidence type="ECO:0000256" key="2">
    <source>
        <dbReference type="ARBA" id="ARBA00022737"/>
    </source>
</evidence>
<dbReference type="InParanoid" id="A0A024GLF3"/>
<keyword evidence="1 3" id="KW-0853">WD repeat</keyword>
<dbReference type="GO" id="GO:0120330">
    <property type="term" value="C:rixosome complex"/>
    <property type="evidence" value="ECO:0007669"/>
    <property type="project" value="TreeGrafter"/>
</dbReference>
<sequence length="375" mass="40939">MMTSCSVQNQALLIGSSHETELYMVNAMNGAQLFCFKQCRLSQLGIQVIPRTESLVCIQANKLVIHLYSWSHASPIFKCHVAEKLGPVCVTQCGNFVFAGAQSSGKVYVWDVKTGQLVAVWDAHYKGVRAIALTSDDSHLVTAGEDAIVHVWRLVDILEESDASTSFQSMSSLVSWIDHVLPVTSIHTSQGGVNGRVYTSSLDRTCKIWSLFSKQCLYSITLPSFVNVCLSDELEQHLFAGCGDGKIYCIDLHTAAAANTAAMARIVQEKASNKNGHTSLLSNFLCGHEDSITALQVSACGSLLYSGSADSTVRVWDVYSRQTLHTMKLFKGPVSCLRLLPKVPAKLGCKAKTQTTTLLPVTPFKKYMDSEQLGM</sequence>
<dbReference type="InterPro" id="IPR001680">
    <property type="entry name" value="WD40_rpt"/>
</dbReference>
<evidence type="ECO:0000256" key="3">
    <source>
        <dbReference type="PROSITE-ProRule" id="PRU00221"/>
    </source>
</evidence>
<name>A0A024GLF3_9STRA</name>
<dbReference type="SMART" id="SM00320">
    <property type="entry name" value="WD40"/>
    <property type="match status" value="5"/>
</dbReference>
<dbReference type="InterPro" id="IPR045227">
    <property type="entry name" value="WDR18/Ipi3/RID3"/>
</dbReference>
<dbReference type="OrthoDB" id="756370at2759"/>
<dbReference type="InterPro" id="IPR020472">
    <property type="entry name" value="WD40_PAC1"/>
</dbReference>
<evidence type="ECO:0000259" key="4">
    <source>
        <dbReference type="Pfam" id="PF21031"/>
    </source>
</evidence>
<dbReference type="PROSITE" id="PS50294">
    <property type="entry name" value="WD_REPEATS_REGION"/>
    <property type="match status" value="2"/>
</dbReference>
<dbReference type="STRING" id="65357.A0A024GLF3"/>
<accession>A0A024GLF3</accession>
<keyword evidence="6" id="KW-1185">Reference proteome</keyword>
<dbReference type="Gene3D" id="2.130.10.10">
    <property type="entry name" value="YVTN repeat-like/Quinoprotein amine dehydrogenase"/>
    <property type="match status" value="2"/>
</dbReference>
<dbReference type="InterPro" id="IPR036322">
    <property type="entry name" value="WD40_repeat_dom_sf"/>
</dbReference>
<dbReference type="GO" id="GO:0005656">
    <property type="term" value="C:nuclear pre-replicative complex"/>
    <property type="evidence" value="ECO:0007669"/>
    <property type="project" value="TreeGrafter"/>
</dbReference>
<dbReference type="PROSITE" id="PS50082">
    <property type="entry name" value="WD_REPEATS_2"/>
    <property type="match status" value="2"/>
</dbReference>
<dbReference type="Pfam" id="PF21031">
    <property type="entry name" value="WDR54"/>
    <property type="match status" value="1"/>
</dbReference>
<dbReference type="InterPro" id="IPR049546">
    <property type="entry name" value="WDR54_beta_prop"/>
</dbReference>
<evidence type="ECO:0000313" key="6">
    <source>
        <dbReference type="Proteomes" id="UP000053237"/>
    </source>
</evidence>
<dbReference type="AlphaFoldDB" id="A0A024GLF3"/>
<reference evidence="5 6" key="1">
    <citation type="submission" date="2012-05" db="EMBL/GenBank/DDBJ databases">
        <title>Recombination and specialization in a pathogen metapopulation.</title>
        <authorList>
            <person name="Gardiner A."/>
            <person name="Kemen E."/>
            <person name="Schultz-Larsen T."/>
            <person name="MacLean D."/>
            <person name="Van Oosterhout C."/>
            <person name="Jones J.D.G."/>
        </authorList>
    </citation>
    <scope>NUCLEOTIDE SEQUENCE [LARGE SCALE GENOMIC DNA]</scope>
    <source>
        <strain evidence="5 6">Ac Nc2</strain>
    </source>
</reference>
<dbReference type="EMBL" id="CAIX01000177">
    <property type="protein sequence ID" value="CCI47594.1"/>
    <property type="molecule type" value="Genomic_DNA"/>
</dbReference>